<reference evidence="2 3" key="1">
    <citation type="submission" date="2024-02" db="EMBL/GenBank/DDBJ databases">
        <authorList>
            <person name="Chen Y."/>
            <person name="Shah S."/>
            <person name="Dougan E. K."/>
            <person name="Thang M."/>
            <person name="Chan C."/>
        </authorList>
    </citation>
    <scope>NUCLEOTIDE SEQUENCE [LARGE SCALE GENOMIC DNA]</scope>
</reference>
<dbReference type="InterPro" id="IPR011333">
    <property type="entry name" value="SKP1/BTB/POZ_sf"/>
</dbReference>
<name>A0ABP0RKJ4_9DINO</name>
<dbReference type="CDD" id="cd18186">
    <property type="entry name" value="BTB_POZ_ZBTB_KLHL-like"/>
    <property type="match status" value="1"/>
</dbReference>
<dbReference type="Proteomes" id="UP001642464">
    <property type="component" value="Unassembled WGS sequence"/>
</dbReference>
<dbReference type="EMBL" id="CAXAMM010041773">
    <property type="protein sequence ID" value="CAK9101142.1"/>
    <property type="molecule type" value="Genomic_DNA"/>
</dbReference>
<accession>A0ABP0RKJ4</accession>
<dbReference type="PANTHER" id="PTHR45774:SF3">
    <property type="entry name" value="BTB (POZ) DOMAIN-CONTAINING 2B-RELATED"/>
    <property type="match status" value="1"/>
</dbReference>
<dbReference type="Gene3D" id="3.30.710.10">
    <property type="entry name" value="Potassium Channel Kv1.1, Chain A"/>
    <property type="match status" value="1"/>
</dbReference>
<dbReference type="SUPFAM" id="SSF54695">
    <property type="entry name" value="POZ domain"/>
    <property type="match status" value="1"/>
</dbReference>
<evidence type="ECO:0000313" key="2">
    <source>
        <dbReference type="EMBL" id="CAK9101142.1"/>
    </source>
</evidence>
<dbReference type="PROSITE" id="PS50097">
    <property type="entry name" value="BTB"/>
    <property type="match status" value="1"/>
</dbReference>
<sequence>VAEKLAFSFGQSGDFTVVALSESADDGSAKSRREFQVWSHILSSWSDVFEKMLSHNLKEKAEQEVVIQDFSPQGVEAFLRFLYSGTLEVPPGTLVEVMLIADKYQVPELSSHCQDVLADQLSAETAWSIFEAADCFQLEELREESLHAILKEPKVALAKRPSVSETLLNEVLSSDLLCASDGELFDLLVNWNEAVESRIKLLEKYLNLQKVSSDRLKLLKTLVDVQQFEDLTSGERQVHTRSQHALDVIECIKELFDHWEPKPADQAQAFLSNWVNVIHNRRVNMDCSLLSLAQQKAHENLFAGNWLEWRLPHFAVKLLTVRFPCDDVENDTHLTLFCGNDSTNLQQVFSSKEHGCISSGQVIRCRCNFLVQRFRVVVDQGVFNSINIQFEGFLQEKED</sequence>
<evidence type="ECO:0000259" key="1">
    <source>
        <dbReference type="PROSITE" id="PS50097"/>
    </source>
</evidence>
<dbReference type="InterPro" id="IPR000210">
    <property type="entry name" value="BTB/POZ_dom"/>
</dbReference>
<dbReference type="PANTHER" id="PTHR45774">
    <property type="entry name" value="BTB/POZ DOMAIN-CONTAINING"/>
    <property type="match status" value="1"/>
</dbReference>
<dbReference type="Pfam" id="PF00651">
    <property type="entry name" value="BTB"/>
    <property type="match status" value="1"/>
</dbReference>
<gene>
    <name evidence="2" type="ORF">SCF082_LOCUS47302</name>
</gene>
<comment type="caution">
    <text evidence="2">The sequence shown here is derived from an EMBL/GenBank/DDBJ whole genome shotgun (WGS) entry which is preliminary data.</text>
</comment>
<feature type="domain" description="BTB" evidence="1">
    <location>
        <begin position="13"/>
        <end position="91"/>
    </location>
</feature>
<keyword evidence="3" id="KW-1185">Reference proteome</keyword>
<organism evidence="2 3">
    <name type="scientific">Durusdinium trenchii</name>
    <dbReference type="NCBI Taxonomy" id="1381693"/>
    <lineage>
        <taxon>Eukaryota</taxon>
        <taxon>Sar</taxon>
        <taxon>Alveolata</taxon>
        <taxon>Dinophyceae</taxon>
        <taxon>Suessiales</taxon>
        <taxon>Symbiodiniaceae</taxon>
        <taxon>Durusdinium</taxon>
    </lineage>
</organism>
<protein>
    <submittedName>
        <fullName evidence="2">BTB/POZ domain-containing protein 1 (Glucose signal-repressing protein)</fullName>
    </submittedName>
</protein>
<feature type="non-terminal residue" evidence="2">
    <location>
        <position position="1"/>
    </location>
</feature>
<proteinExistence type="predicted"/>
<evidence type="ECO:0000313" key="3">
    <source>
        <dbReference type="Proteomes" id="UP001642464"/>
    </source>
</evidence>
<dbReference type="SMART" id="SM00225">
    <property type="entry name" value="BTB"/>
    <property type="match status" value="1"/>
</dbReference>